<feature type="region of interest" description="Disordered" evidence="1">
    <location>
        <begin position="45"/>
        <end position="72"/>
    </location>
</feature>
<reference evidence="2 3" key="1">
    <citation type="journal article" date="2011" name="J. Bacteriol.">
        <title>Genome sequence of the plant-pathogenic bacterium Dickeya dadantii 3937.</title>
        <authorList>
            <person name="Glasner J.D."/>
            <person name="Yang C.H."/>
            <person name="Reverchon S."/>
            <person name="Hugouvieux-Cotte-Pattat N."/>
            <person name="Condemine G."/>
            <person name="Bohin J.P."/>
            <person name="Van Gijsegem F."/>
            <person name="Yang S."/>
            <person name="Franza T."/>
            <person name="Expert D."/>
            <person name="Plunkett G. III"/>
            <person name="San Francisco M.J."/>
            <person name="Charkowski A.O."/>
            <person name="Py B."/>
            <person name="Bell K."/>
            <person name="Rauscher L."/>
            <person name="Rodriguez-Palenzuela P."/>
            <person name="Toussaint A."/>
            <person name="Holeva M.C."/>
            <person name="He S.Y."/>
            <person name="Douet V."/>
            <person name="Boccara M."/>
            <person name="Blanco C."/>
            <person name="Toth I."/>
            <person name="Anderson B.D."/>
            <person name="Biehl B.S."/>
            <person name="Mau B."/>
            <person name="Flynn S.M."/>
            <person name="Barras F."/>
            <person name="Lindeberg M."/>
            <person name="Birch P.R."/>
            <person name="Tsuyumu S."/>
            <person name="Shi X."/>
            <person name="Hibbing M."/>
            <person name="Yap M.N."/>
            <person name="Carpentier M."/>
            <person name="Dassa E."/>
            <person name="Umehara M."/>
            <person name="Kim J.F."/>
            <person name="Rusch M."/>
            <person name="Soni P."/>
            <person name="Mayhew G.F."/>
            <person name="Fouts D.E."/>
            <person name="Gill S.R."/>
            <person name="Blattner F.R."/>
            <person name="Keen N.T."/>
            <person name="Perna N.T."/>
        </authorList>
    </citation>
    <scope>NUCLEOTIDE SEQUENCE [LARGE SCALE GENOMIC DNA]</scope>
    <source>
        <strain evidence="2 3">3937</strain>
    </source>
</reference>
<dbReference type="AlphaFoldDB" id="E0SKL4"/>
<accession>E0SKL4</accession>
<dbReference type="HOGENOM" id="CLU_2715900_0_0_6"/>
<keyword evidence="3" id="KW-1185">Reference proteome</keyword>
<evidence type="ECO:0000256" key="1">
    <source>
        <dbReference type="SAM" id="MobiDB-lite"/>
    </source>
</evidence>
<evidence type="ECO:0000313" key="3">
    <source>
        <dbReference type="Proteomes" id="UP000006859"/>
    </source>
</evidence>
<name>E0SKL4_DICD3</name>
<organism evidence="2 3">
    <name type="scientific">Dickeya dadantii (strain 3937)</name>
    <name type="common">Erwinia chrysanthemi (strain 3937)</name>
    <dbReference type="NCBI Taxonomy" id="198628"/>
    <lineage>
        <taxon>Bacteria</taxon>
        <taxon>Pseudomonadati</taxon>
        <taxon>Pseudomonadota</taxon>
        <taxon>Gammaproteobacteria</taxon>
        <taxon>Enterobacterales</taxon>
        <taxon>Pectobacteriaceae</taxon>
        <taxon>Dickeya</taxon>
    </lineage>
</organism>
<protein>
    <submittedName>
        <fullName evidence="2">Uncharacterized protein</fullName>
    </submittedName>
</protein>
<gene>
    <name evidence="2" type="ordered locus">Dda3937_04418</name>
</gene>
<dbReference type="STRING" id="198628.Dda3937_04418"/>
<proteinExistence type="predicted"/>
<dbReference type="EMBL" id="CP002038">
    <property type="protein sequence ID" value="ADN00417.1"/>
    <property type="molecule type" value="Genomic_DNA"/>
</dbReference>
<dbReference type="Proteomes" id="UP000006859">
    <property type="component" value="Chromosome"/>
</dbReference>
<evidence type="ECO:0000313" key="2">
    <source>
        <dbReference type="EMBL" id="ADN00417.1"/>
    </source>
</evidence>
<dbReference type="KEGG" id="ddd:Dda3937_04418"/>
<sequence>MIVQICVSKPSAIPVERSQPSFQRKNIQGAFIRLVYQAKIASGAPVSDTPRRVPSTNIPPRTNELFRSRCDQ</sequence>